<organism evidence="2 3">
    <name type="scientific">Wallemia hederae</name>
    <dbReference type="NCBI Taxonomy" id="1540922"/>
    <lineage>
        <taxon>Eukaryota</taxon>
        <taxon>Fungi</taxon>
        <taxon>Dikarya</taxon>
        <taxon>Basidiomycota</taxon>
        <taxon>Wallemiomycotina</taxon>
        <taxon>Wallemiomycetes</taxon>
        <taxon>Wallemiales</taxon>
        <taxon>Wallemiaceae</taxon>
        <taxon>Wallemia</taxon>
    </lineage>
</organism>
<dbReference type="EMBL" id="SPNW01000021">
    <property type="protein sequence ID" value="TIA90202.1"/>
    <property type="molecule type" value="Genomic_DNA"/>
</dbReference>
<dbReference type="OrthoDB" id="63533at2759"/>
<dbReference type="SMART" id="SM00174">
    <property type="entry name" value="RHO"/>
    <property type="match status" value="1"/>
</dbReference>
<dbReference type="PROSITE" id="PS51421">
    <property type="entry name" value="RAS"/>
    <property type="match status" value="1"/>
</dbReference>
<dbReference type="CDD" id="cd01860">
    <property type="entry name" value="Rab5_related"/>
    <property type="match status" value="1"/>
</dbReference>
<dbReference type="AlphaFoldDB" id="A0A4T0FNV4"/>
<dbReference type="PANTHER" id="PTHR47978">
    <property type="match status" value="1"/>
</dbReference>
<dbReference type="Proteomes" id="UP000310189">
    <property type="component" value="Unassembled WGS sequence"/>
</dbReference>
<evidence type="ECO:0000313" key="2">
    <source>
        <dbReference type="EMBL" id="TIA90202.1"/>
    </source>
</evidence>
<dbReference type="FunFam" id="3.40.50.300:FF:000823">
    <property type="entry name" value="Small GTPase RAB, putative"/>
    <property type="match status" value="1"/>
</dbReference>
<dbReference type="InterPro" id="IPR027417">
    <property type="entry name" value="P-loop_NTPase"/>
</dbReference>
<protein>
    <submittedName>
        <fullName evidence="2">Uncharacterized protein</fullName>
    </submittedName>
</protein>
<dbReference type="PROSITE" id="PS51420">
    <property type="entry name" value="RHO"/>
    <property type="match status" value="1"/>
</dbReference>
<dbReference type="PROSITE" id="PS51419">
    <property type="entry name" value="RAB"/>
    <property type="match status" value="1"/>
</dbReference>
<sequence>MPSSTNKSYNFKLVLLGESAVGKSSIVMRYVNGQFSEDRESTIGAAFLTQHMQIGQDSIKLEIWDTAGQERFVCLAPMYYRNAHAALVVYSVGSRDSFDRAKRWIDELRRQSDSHTVIVLAGNKSDIPDQAKEVDIREAEQLAEEMDVFHTTCSAKSGAGVEQLFTAIGERLPIEQAKQKASQGAIRNEGIKLDKGTVNDGQTESCAC</sequence>
<dbReference type="Pfam" id="PF00071">
    <property type="entry name" value="Ras"/>
    <property type="match status" value="1"/>
</dbReference>
<dbReference type="PRINTS" id="PR00449">
    <property type="entry name" value="RASTRNSFRMNG"/>
</dbReference>
<proteinExistence type="predicted"/>
<dbReference type="NCBIfam" id="TIGR00231">
    <property type="entry name" value="small_GTP"/>
    <property type="match status" value="1"/>
</dbReference>
<dbReference type="SMART" id="SM00176">
    <property type="entry name" value="RAN"/>
    <property type="match status" value="1"/>
</dbReference>
<dbReference type="SMART" id="SM00173">
    <property type="entry name" value="RAS"/>
    <property type="match status" value="1"/>
</dbReference>
<comment type="caution">
    <text evidence="2">The sequence shown here is derived from an EMBL/GenBank/DDBJ whole genome shotgun (WGS) entry which is preliminary data.</text>
</comment>
<reference evidence="2 3" key="1">
    <citation type="submission" date="2019-03" db="EMBL/GenBank/DDBJ databases">
        <title>Sequencing 23 genomes of Wallemia ichthyophaga.</title>
        <authorList>
            <person name="Gostincar C."/>
        </authorList>
    </citation>
    <scope>NUCLEOTIDE SEQUENCE [LARGE SCALE GENOMIC DNA]</scope>
    <source>
        <strain evidence="2 3">EXF-5753</strain>
    </source>
</reference>
<dbReference type="InterPro" id="IPR001806">
    <property type="entry name" value="Small_GTPase"/>
</dbReference>
<dbReference type="GO" id="GO:0003924">
    <property type="term" value="F:GTPase activity"/>
    <property type="evidence" value="ECO:0007669"/>
    <property type="project" value="InterPro"/>
</dbReference>
<evidence type="ECO:0000313" key="3">
    <source>
        <dbReference type="Proteomes" id="UP000310189"/>
    </source>
</evidence>
<dbReference type="SUPFAM" id="SSF52540">
    <property type="entry name" value="P-loop containing nucleoside triphosphate hydrolases"/>
    <property type="match status" value="1"/>
</dbReference>
<gene>
    <name evidence="2" type="ORF">E3P99_01712</name>
</gene>
<name>A0A4T0FNV4_9BASI</name>
<dbReference type="InterPro" id="IPR005225">
    <property type="entry name" value="Small_GTP-bd"/>
</dbReference>
<evidence type="ECO:0000256" key="1">
    <source>
        <dbReference type="ARBA" id="ARBA00022741"/>
    </source>
</evidence>
<dbReference type="GO" id="GO:0005525">
    <property type="term" value="F:GTP binding"/>
    <property type="evidence" value="ECO:0007669"/>
    <property type="project" value="InterPro"/>
</dbReference>
<dbReference type="Gene3D" id="3.40.50.300">
    <property type="entry name" value="P-loop containing nucleotide triphosphate hydrolases"/>
    <property type="match status" value="1"/>
</dbReference>
<accession>A0A4T0FNV4</accession>
<keyword evidence="3" id="KW-1185">Reference proteome</keyword>
<dbReference type="SMART" id="SM00175">
    <property type="entry name" value="RAB"/>
    <property type="match status" value="1"/>
</dbReference>
<keyword evidence="1" id="KW-0547">Nucleotide-binding</keyword>